<dbReference type="Proteomes" id="UP000501240">
    <property type="component" value="Chromosome"/>
</dbReference>
<dbReference type="EMBL" id="CP053892">
    <property type="protein sequence ID" value="QKG27236.1"/>
    <property type="molecule type" value="Genomic_DNA"/>
</dbReference>
<dbReference type="AlphaFoldDB" id="A0A7D3W6K4"/>
<proteinExistence type="predicted"/>
<accession>A0A7D3W6K4</accession>
<gene>
    <name evidence="2" type="ORF">ACTIVE_8889</name>
</gene>
<evidence type="ECO:0000313" key="2">
    <source>
        <dbReference type="EMBL" id="QKG27236.1"/>
    </source>
</evidence>
<name>A0A7D3W6K4_ACTVE</name>
<reference evidence="2 3" key="1">
    <citation type="submission" date="2020-05" db="EMBL/GenBank/DDBJ databases">
        <title>Actinomadura verrucosospora NRRL-B18236 (PFL_A860) Genome sequencing and assembly.</title>
        <authorList>
            <person name="Samborskyy M."/>
        </authorList>
    </citation>
    <scope>NUCLEOTIDE SEQUENCE [LARGE SCALE GENOMIC DNA]</scope>
    <source>
        <strain evidence="2 3">NRRL:B18236</strain>
    </source>
</reference>
<evidence type="ECO:0000256" key="1">
    <source>
        <dbReference type="SAM" id="MobiDB-lite"/>
    </source>
</evidence>
<sequence>MFTDEESEVRSRGSPEVFGAVL</sequence>
<feature type="region of interest" description="Disordered" evidence="1">
    <location>
        <begin position="1"/>
        <end position="22"/>
    </location>
</feature>
<protein>
    <submittedName>
        <fullName evidence="2">Uncharacterized protein</fullName>
    </submittedName>
</protein>
<organism evidence="2 3">
    <name type="scientific">Actinomadura verrucosospora</name>
    <dbReference type="NCBI Taxonomy" id="46165"/>
    <lineage>
        <taxon>Bacteria</taxon>
        <taxon>Bacillati</taxon>
        <taxon>Actinomycetota</taxon>
        <taxon>Actinomycetes</taxon>
        <taxon>Streptosporangiales</taxon>
        <taxon>Thermomonosporaceae</taxon>
        <taxon>Actinomadura</taxon>
    </lineage>
</organism>
<keyword evidence="3" id="KW-1185">Reference proteome</keyword>
<evidence type="ECO:0000313" key="3">
    <source>
        <dbReference type="Proteomes" id="UP000501240"/>
    </source>
</evidence>